<organism evidence="2 3">
    <name type="scientific">Mangrovibacterium diazotrophicum</name>
    <dbReference type="NCBI Taxonomy" id="1261403"/>
    <lineage>
        <taxon>Bacteria</taxon>
        <taxon>Pseudomonadati</taxon>
        <taxon>Bacteroidota</taxon>
        <taxon>Bacteroidia</taxon>
        <taxon>Marinilabiliales</taxon>
        <taxon>Prolixibacteraceae</taxon>
        <taxon>Mangrovibacterium</taxon>
    </lineage>
</organism>
<sequence length="108" mass="12355">MKYLEFKYSGNKIEFENSVFGRETVKLNGRSVSRKYSVTGTSHIFKIGGDDFELKSTYKLFRDGALTLDLIKEESIVCSNSFGVNSRHRIAWMAIGFAIIYVVVRLMQ</sequence>
<keyword evidence="1" id="KW-0812">Transmembrane</keyword>
<accession>A0A419VVP8</accession>
<comment type="caution">
    <text evidence="2">The sequence shown here is derived from an EMBL/GenBank/DDBJ whole genome shotgun (WGS) entry which is preliminary data.</text>
</comment>
<dbReference type="Proteomes" id="UP000283387">
    <property type="component" value="Unassembled WGS sequence"/>
</dbReference>
<keyword evidence="3" id="KW-1185">Reference proteome</keyword>
<dbReference type="AlphaFoldDB" id="A0A419VVP8"/>
<keyword evidence="1" id="KW-0472">Membrane</keyword>
<feature type="transmembrane region" description="Helical" evidence="1">
    <location>
        <begin position="90"/>
        <end position="107"/>
    </location>
</feature>
<evidence type="ECO:0000313" key="3">
    <source>
        <dbReference type="Proteomes" id="UP000283387"/>
    </source>
</evidence>
<reference evidence="2 3" key="1">
    <citation type="submission" date="2018-09" db="EMBL/GenBank/DDBJ databases">
        <title>Genomic Encyclopedia of Archaeal and Bacterial Type Strains, Phase II (KMG-II): from individual species to whole genera.</title>
        <authorList>
            <person name="Goeker M."/>
        </authorList>
    </citation>
    <scope>NUCLEOTIDE SEQUENCE [LARGE SCALE GENOMIC DNA]</scope>
    <source>
        <strain evidence="2 3">DSM 27148</strain>
    </source>
</reference>
<name>A0A419VVP8_9BACT</name>
<evidence type="ECO:0000313" key="2">
    <source>
        <dbReference type="EMBL" id="RKD86072.1"/>
    </source>
</evidence>
<gene>
    <name evidence="2" type="ORF">BC643_4388</name>
</gene>
<dbReference type="EMBL" id="RAPN01000005">
    <property type="protein sequence ID" value="RKD86072.1"/>
    <property type="molecule type" value="Genomic_DNA"/>
</dbReference>
<proteinExistence type="predicted"/>
<keyword evidence="1" id="KW-1133">Transmembrane helix</keyword>
<evidence type="ECO:0000256" key="1">
    <source>
        <dbReference type="SAM" id="Phobius"/>
    </source>
</evidence>
<protein>
    <submittedName>
        <fullName evidence="2">Uncharacterized protein</fullName>
    </submittedName>
</protein>